<evidence type="ECO:0000259" key="4">
    <source>
        <dbReference type="Pfam" id="PF22655"/>
    </source>
</evidence>
<dbReference type="RefSeq" id="WP_310018611.1">
    <property type="nucleotide sequence ID" value="NZ_JAVDUM010000004.1"/>
</dbReference>
<feature type="domain" description="tRNA/rRNA methyltransferase SpoU type" evidence="3">
    <location>
        <begin position="128"/>
        <end position="273"/>
    </location>
</feature>
<dbReference type="InterPro" id="IPR029026">
    <property type="entry name" value="tRNA_m1G_MTases_N"/>
</dbReference>
<evidence type="ECO:0000256" key="1">
    <source>
        <dbReference type="ARBA" id="ARBA00022603"/>
    </source>
</evidence>
<dbReference type="GO" id="GO:0032259">
    <property type="term" value="P:methylation"/>
    <property type="evidence" value="ECO:0007669"/>
    <property type="project" value="UniProtKB-KW"/>
</dbReference>
<dbReference type="GO" id="GO:0008168">
    <property type="term" value="F:methyltransferase activity"/>
    <property type="evidence" value="ECO:0007669"/>
    <property type="project" value="UniProtKB-KW"/>
</dbReference>
<evidence type="ECO:0000256" key="2">
    <source>
        <dbReference type="ARBA" id="ARBA00022679"/>
    </source>
</evidence>
<dbReference type="InterPro" id="IPR051259">
    <property type="entry name" value="rRNA_Methyltransferase"/>
</dbReference>
<dbReference type="PANTHER" id="PTHR43191">
    <property type="entry name" value="RRNA METHYLTRANSFERASE 3"/>
    <property type="match status" value="1"/>
</dbReference>
<dbReference type="Gene3D" id="3.40.1280.10">
    <property type="match status" value="1"/>
</dbReference>
<protein>
    <submittedName>
        <fullName evidence="5">TrmH family RNA methyltransferase</fullName>
    </submittedName>
</protein>
<evidence type="ECO:0000259" key="3">
    <source>
        <dbReference type="Pfam" id="PF00588"/>
    </source>
</evidence>
<reference evidence="5 6" key="1">
    <citation type="submission" date="2023-07" db="EMBL/GenBank/DDBJ databases">
        <title>Sorghum-associated microbial communities from plants grown in Nebraska, USA.</title>
        <authorList>
            <person name="Schachtman D."/>
        </authorList>
    </citation>
    <scope>NUCLEOTIDE SEQUENCE [LARGE SCALE GENOMIC DNA]</scope>
    <source>
        <strain evidence="5 6">2980</strain>
    </source>
</reference>
<dbReference type="Proteomes" id="UP001259347">
    <property type="component" value="Unassembled WGS sequence"/>
</dbReference>
<accession>A0ABU1SAI9</accession>
<keyword evidence="6" id="KW-1185">Reference proteome</keyword>
<evidence type="ECO:0000313" key="6">
    <source>
        <dbReference type="Proteomes" id="UP001259347"/>
    </source>
</evidence>
<proteinExistence type="predicted"/>
<keyword evidence="1 5" id="KW-0489">Methyltransferase</keyword>
<name>A0ABU1SAI9_9MICO</name>
<dbReference type="Gene3D" id="3.30.1330.30">
    <property type="match status" value="1"/>
</dbReference>
<evidence type="ECO:0000313" key="5">
    <source>
        <dbReference type="EMBL" id="MDR6866627.1"/>
    </source>
</evidence>
<feature type="domain" description="SpoU L30e-like N-terminal" evidence="4">
    <location>
        <begin position="17"/>
        <end position="108"/>
    </location>
</feature>
<dbReference type="EMBL" id="JAVDUM010000004">
    <property type="protein sequence ID" value="MDR6866627.1"/>
    <property type="molecule type" value="Genomic_DNA"/>
</dbReference>
<dbReference type="InterPro" id="IPR054578">
    <property type="entry name" value="SpoU_sub_bind-like_N"/>
</dbReference>
<sequence length="282" mass="30187">MAPATRPHRPQMVTTRNATFQYWQTLIGNRTKRNRAGETIVQGVRPITLALRSRLTVRAVLTTIADSRSRWASESIAAAEKAGAASFSVSAELMRELGEKDEETPELLLIVAIPADDLSRIPTPADALLVALDRPASPGNVGSIVRSVDALGGHGVLVTGHAADPYDPKALRASTGSAIMTPTVRLPGVSPVLDWIAETRARGVDIQIVGTDEAGTHDVWDVDLTRPTLIVTGNEHSGMSAAWRDACDVLTRIPMVGHASSLNAANATAVILYEAIRQRRRT</sequence>
<organism evidence="5 6">
    <name type="scientific">Microbacterium resistens</name>
    <dbReference type="NCBI Taxonomy" id="156977"/>
    <lineage>
        <taxon>Bacteria</taxon>
        <taxon>Bacillati</taxon>
        <taxon>Actinomycetota</taxon>
        <taxon>Actinomycetes</taxon>
        <taxon>Micrococcales</taxon>
        <taxon>Microbacteriaceae</taxon>
        <taxon>Microbacterium</taxon>
    </lineage>
</organism>
<dbReference type="SUPFAM" id="SSF55315">
    <property type="entry name" value="L30e-like"/>
    <property type="match status" value="1"/>
</dbReference>
<dbReference type="Pfam" id="PF00588">
    <property type="entry name" value="SpoU_methylase"/>
    <property type="match status" value="1"/>
</dbReference>
<dbReference type="InterPro" id="IPR029028">
    <property type="entry name" value="Alpha/beta_knot_MTases"/>
</dbReference>
<keyword evidence="2" id="KW-0808">Transferase</keyword>
<dbReference type="InterPro" id="IPR029064">
    <property type="entry name" value="Ribosomal_eL30-like_sf"/>
</dbReference>
<dbReference type="InterPro" id="IPR001537">
    <property type="entry name" value="SpoU_MeTrfase"/>
</dbReference>
<dbReference type="Pfam" id="PF22655">
    <property type="entry name" value="SpoU_sub_bind_like"/>
    <property type="match status" value="1"/>
</dbReference>
<comment type="caution">
    <text evidence="5">The sequence shown here is derived from an EMBL/GenBank/DDBJ whole genome shotgun (WGS) entry which is preliminary data.</text>
</comment>
<gene>
    <name evidence="5" type="ORF">J2Y69_001220</name>
</gene>
<dbReference type="PANTHER" id="PTHR43191:SF2">
    <property type="entry name" value="RRNA METHYLTRANSFERASE 3, MITOCHONDRIAL"/>
    <property type="match status" value="1"/>
</dbReference>
<dbReference type="SUPFAM" id="SSF75217">
    <property type="entry name" value="alpha/beta knot"/>
    <property type="match status" value="1"/>
</dbReference>